<dbReference type="AlphaFoldDB" id="A0AAJ0FJ46"/>
<keyword evidence="3" id="KW-1185">Reference proteome</keyword>
<dbReference type="Proteomes" id="UP001244011">
    <property type="component" value="Unassembled WGS sequence"/>
</dbReference>
<keyword evidence="1" id="KW-0732">Signal</keyword>
<sequence>MKLSTVLALVSATLSLAQNANNCNTDDKKRNGADFVLTDQGNNAHLAPLSKIFADAGRKVHVSDVFDDGNHKMTTDASGKKAWEELPSFDDENTSKWVPQGITSTADALDVGTYEGKDGWVVSWHRDDDKSVRVTFVNRANDKYRHVLLVYPDADDNFKEVPVHAGGIMWYGNTLWVVDTKNGIRVFDMDNIWQVDSGDGVGKKSGGGYSAAGYKYVLPQIRWYKWTPSFNFQFSFISLDRTTTPDSLLVGEYQTSDSVPIRMAQWGLDYTTRKLRTDSDGKTAKASWAYCVNVERMQGAVQADGKIYISRSNGDSNSDIWGWVPGSVAHNNKGFVPPGTEDLSYDKRGKKIYGLTEHVGQRYILTLDSSQIKFK</sequence>
<comment type="caution">
    <text evidence="2">The sequence shown here is derived from an EMBL/GenBank/DDBJ whole genome shotgun (WGS) entry which is preliminary data.</text>
</comment>
<protein>
    <submittedName>
        <fullName evidence="2">Uncharacterized protein</fullName>
    </submittedName>
</protein>
<organism evidence="2 3">
    <name type="scientific">Phialemonium atrogriseum</name>
    <dbReference type="NCBI Taxonomy" id="1093897"/>
    <lineage>
        <taxon>Eukaryota</taxon>
        <taxon>Fungi</taxon>
        <taxon>Dikarya</taxon>
        <taxon>Ascomycota</taxon>
        <taxon>Pezizomycotina</taxon>
        <taxon>Sordariomycetes</taxon>
        <taxon>Sordariomycetidae</taxon>
        <taxon>Cephalothecales</taxon>
        <taxon>Cephalothecaceae</taxon>
        <taxon>Phialemonium</taxon>
    </lineage>
</organism>
<gene>
    <name evidence="2" type="ORF">QBC33DRAFT_596280</name>
</gene>
<reference evidence="2" key="1">
    <citation type="submission" date="2023-06" db="EMBL/GenBank/DDBJ databases">
        <title>Genome-scale phylogeny and comparative genomics of the fungal order Sordariales.</title>
        <authorList>
            <consortium name="Lawrence Berkeley National Laboratory"/>
            <person name="Hensen N."/>
            <person name="Bonometti L."/>
            <person name="Westerberg I."/>
            <person name="Brannstrom I.O."/>
            <person name="Guillou S."/>
            <person name="Cros-Aarteil S."/>
            <person name="Calhoun S."/>
            <person name="Haridas S."/>
            <person name="Kuo A."/>
            <person name="Mondo S."/>
            <person name="Pangilinan J."/>
            <person name="Riley R."/>
            <person name="Labutti K."/>
            <person name="Andreopoulos B."/>
            <person name="Lipzen A."/>
            <person name="Chen C."/>
            <person name="Yanf M."/>
            <person name="Daum C."/>
            <person name="Ng V."/>
            <person name="Clum A."/>
            <person name="Steindorff A."/>
            <person name="Ohm R."/>
            <person name="Martin F."/>
            <person name="Silar P."/>
            <person name="Natvig D."/>
            <person name="Lalanne C."/>
            <person name="Gautier V."/>
            <person name="Ament-Velasquez S.L."/>
            <person name="Kruys A."/>
            <person name="Hutchinson M.I."/>
            <person name="Powell A.J."/>
            <person name="Barry K."/>
            <person name="Miller A.N."/>
            <person name="Grigoriev I.V."/>
            <person name="Debuchy R."/>
            <person name="Gladieux P."/>
            <person name="Thoren M.H."/>
            <person name="Johannesson H."/>
        </authorList>
    </citation>
    <scope>NUCLEOTIDE SEQUENCE</scope>
    <source>
        <strain evidence="2">8032-3</strain>
    </source>
</reference>
<feature type="signal peptide" evidence="1">
    <location>
        <begin position="1"/>
        <end position="17"/>
    </location>
</feature>
<evidence type="ECO:0000313" key="2">
    <source>
        <dbReference type="EMBL" id="KAK1763994.1"/>
    </source>
</evidence>
<dbReference type="EMBL" id="MU839023">
    <property type="protein sequence ID" value="KAK1763994.1"/>
    <property type="molecule type" value="Genomic_DNA"/>
</dbReference>
<evidence type="ECO:0000256" key="1">
    <source>
        <dbReference type="SAM" id="SignalP"/>
    </source>
</evidence>
<evidence type="ECO:0000313" key="3">
    <source>
        <dbReference type="Proteomes" id="UP001244011"/>
    </source>
</evidence>
<feature type="chain" id="PRO_5042553244" evidence="1">
    <location>
        <begin position="18"/>
        <end position="375"/>
    </location>
</feature>
<dbReference type="GeneID" id="85315059"/>
<dbReference type="RefSeq" id="XP_060280207.1">
    <property type="nucleotide sequence ID" value="XM_060431872.1"/>
</dbReference>
<name>A0AAJ0FJ46_9PEZI</name>
<accession>A0AAJ0FJ46</accession>
<proteinExistence type="predicted"/>